<name>A0A0C5XM98_NOCSI</name>
<dbReference type="OrthoDB" id="4283894at2"/>
<evidence type="ECO:0000313" key="12">
    <source>
        <dbReference type="Proteomes" id="UP000030300"/>
    </source>
</evidence>
<dbReference type="PANTHER" id="PTHR43166:SF30">
    <property type="entry name" value="METHIONINE IMPORT ATP-BINDING PROTEIN METN"/>
    <property type="match status" value="1"/>
</dbReference>
<organism evidence="11 12">
    <name type="scientific">Nocardioides simplex</name>
    <name type="common">Arthrobacter simplex</name>
    <dbReference type="NCBI Taxonomy" id="2045"/>
    <lineage>
        <taxon>Bacteria</taxon>
        <taxon>Bacillati</taxon>
        <taxon>Actinomycetota</taxon>
        <taxon>Actinomycetes</taxon>
        <taxon>Propionibacteriales</taxon>
        <taxon>Nocardioidaceae</taxon>
        <taxon>Pimelobacter</taxon>
    </lineage>
</organism>
<dbReference type="InterPro" id="IPR017871">
    <property type="entry name" value="ABC_transporter-like_CS"/>
</dbReference>
<reference evidence="11 12" key="1">
    <citation type="journal article" date="2015" name="Genome Announc.">
        <title>Complete Genome Sequence of Steroid-Transforming Nocardioides simplex VKM Ac-2033D.</title>
        <authorList>
            <person name="Shtratnikova V.Y."/>
            <person name="Schelkunov M.I."/>
            <person name="Pekov Y.A."/>
            <person name="Fokina V.V."/>
            <person name="Logacheva M.D."/>
            <person name="Sokolov S.L."/>
            <person name="Bragin E.Y."/>
            <person name="Ashapkin V.V."/>
            <person name="Donova M.V."/>
        </authorList>
    </citation>
    <scope>NUCLEOTIDE SEQUENCE [LARGE SCALE GENOMIC DNA]</scope>
    <source>
        <strain evidence="11 12">VKM Ac-2033D</strain>
    </source>
</reference>
<comment type="subunit">
    <text evidence="10">Homodimer. Forms a membrane-associated complex with FtsX.</text>
</comment>
<keyword evidence="5 11" id="KW-0067">ATP-binding</keyword>
<sequence>MIEIAGLTKSYGATTVLDGIDLSVGQAQIAAVVGPSGAGKSTLARCINLLERPTSGTIAVDGQDLTRLSRRDLRQARRQIGTVFQSANLLRRRTAAQNVALPMRHAGLSEAETRRRVGDLLERVGMRHRANHYPSQLSGGQRQRIGIARGLALDPAVLLADEATSGLDPDSTRAILDLLTELRDDLGLTVVVITHEMDVVRSIADVVAQLDHGRIVEQGAVADVVRRSDSGLSRALLPLPPAPGAERLRTWNVRYEQDDVSPVWLVQAGRELDTDIAVLAALVEAAGESRVGRLALGLDPHLDDRRVTEVLARHGVVAEPLEPPERVLLHAVRDAGAGAA</sequence>
<evidence type="ECO:0000256" key="8">
    <source>
        <dbReference type="ARBA" id="ARBA00023136"/>
    </source>
</evidence>
<evidence type="ECO:0000256" key="7">
    <source>
        <dbReference type="ARBA" id="ARBA00022970"/>
    </source>
</evidence>
<dbReference type="InterPro" id="IPR003593">
    <property type="entry name" value="AAA+_ATPase"/>
</dbReference>
<dbReference type="RefSeq" id="WP_075018764.1">
    <property type="nucleotide sequence ID" value="NZ_BJMC01000019.1"/>
</dbReference>
<dbReference type="FunFam" id="3.40.50.300:FF:000056">
    <property type="entry name" value="Cell division ATP-binding protein FtsE"/>
    <property type="match status" value="1"/>
</dbReference>
<dbReference type="SMART" id="SM00382">
    <property type="entry name" value="AAA"/>
    <property type="match status" value="1"/>
</dbReference>
<dbReference type="InterPro" id="IPR027417">
    <property type="entry name" value="P-loop_NTPase"/>
</dbReference>
<dbReference type="EMBL" id="CP009896">
    <property type="protein sequence ID" value="AJR18582.1"/>
    <property type="molecule type" value="Genomic_DNA"/>
</dbReference>
<dbReference type="PROSITE" id="PS00211">
    <property type="entry name" value="ABC_TRANSPORTER_1"/>
    <property type="match status" value="1"/>
</dbReference>
<dbReference type="GO" id="GO:0005886">
    <property type="term" value="C:plasma membrane"/>
    <property type="evidence" value="ECO:0007669"/>
    <property type="project" value="UniProtKB-ARBA"/>
</dbReference>
<evidence type="ECO:0000256" key="1">
    <source>
        <dbReference type="ARBA" id="ARBA00005417"/>
    </source>
</evidence>
<dbReference type="SUPFAM" id="SSF52540">
    <property type="entry name" value="P-loop containing nucleoside triphosphate hydrolases"/>
    <property type="match status" value="1"/>
</dbReference>
<proteinExistence type="inferred from homology"/>
<dbReference type="PROSITE" id="PS50893">
    <property type="entry name" value="ABC_TRANSPORTER_2"/>
    <property type="match status" value="1"/>
</dbReference>
<dbReference type="PANTHER" id="PTHR43166">
    <property type="entry name" value="AMINO ACID IMPORT ATP-BINDING PROTEIN"/>
    <property type="match status" value="1"/>
</dbReference>
<keyword evidence="7" id="KW-0029">Amino-acid transport</keyword>
<dbReference type="GO" id="GO:0006865">
    <property type="term" value="P:amino acid transport"/>
    <property type="evidence" value="ECO:0007669"/>
    <property type="project" value="UniProtKB-KW"/>
</dbReference>
<evidence type="ECO:0000256" key="2">
    <source>
        <dbReference type="ARBA" id="ARBA00022448"/>
    </source>
</evidence>
<evidence type="ECO:0000256" key="6">
    <source>
        <dbReference type="ARBA" id="ARBA00022967"/>
    </source>
</evidence>
<dbReference type="Gene3D" id="3.40.50.300">
    <property type="entry name" value="P-loop containing nucleotide triphosphate hydrolases"/>
    <property type="match status" value="1"/>
</dbReference>
<dbReference type="Proteomes" id="UP000030300">
    <property type="component" value="Chromosome"/>
</dbReference>
<evidence type="ECO:0000256" key="10">
    <source>
        <dbReference type="ARBA" id="ARBA00063837"/>
    </source>
</evidence>
<evidence type="ECO:0000256" key="4">
    <source>
        <dbReference type="ARBA" id="ARBA00022741"/>
    </source>
</evidence>
<evidence type="ECO:0000256" key="5">
    <source>
        <dbReference type="ARBA" id="ARBA00022840"/>
    </source>
</evidence>
<dbReference type="InterPro" id="IPR050086">
    <property type="entry name" value="MetN_ABC_transporter-like"/>
</dbReference>
<keyword evidence="3" id="KW-1003">Cell membrane</keyword>
<dbReference type="AlphaFoldDB" id="A0A0C5XM98"/>
<keyword evidence="12" id="KW-1185">Reference proteome</keyword>
<dbReference type="STRING" id="2045.KR76_18550"/>
<accession>A0A0C5XM98</accession>
<dbReference type="GO" id="GO:0016887">
    <property type="term" value="F:ATP hydrolysis activity"/>
    <property type="evidence" value="ECO:0007669"/>
    <property type="project" value="InterPro"/>
</dbReference>
<keyword evidence="4" id="KW-0547">Nucleotide-binding</keyword>
<dbReference type="KEGG" id="psim:KR76_18550"/>
<keyword evidence="8" id="KW-0472">Membrane</keyword>
<protein>
    <submittedName>
        <fullName evidence="11">Methionine ABC transporter ATP-binding protein</fullName>
    </submittedName>
</protein>
<evidence type="ECO:0000256" key="9">
    <source>
        <dbReference type="ARBA" id="ARBA00054718"/>
    </source>
</evidence>
<comment type="similarity">
    <text evidence="1">Belongs to the ABC transporter superfamily.</text>
</comment>
<dbReference type="GeneID" id="96610811"/>
<comment type="function">
    <text evidence="9">Part of the ABC transporter FtsEX involved in cellular division. Has ATPase activity.</text>
</comment>
<dbReference type="GO" id="GO:0005524">
    <property type="term" value="F:ATP binding"/>
    <property type="evidence" value="ECO:0007669"/>
    <property type="project" value="UniProtKB-KW"/>
</dbReference>
<evidence type="ECO:0000256" key="3">
    <source>
        <dbReference type="ARBA" id="ARBA00022475"/>
    </source>
</evidence>
<dbReference type="HOGENOM" id="CLU_000604_1_3_11"/>
<evidence type="ECO:0000313" key="11">
    <source>
        <dbReference type="EMBL" id="AJR18582.1"/>
    </source>
</evidence>
<dbReference type="InterPro" id="IPR003439">
    <property type="entry name" value="ABC_transporter-like_ATP-bd"/>
</dbReference>
<dbReference type="Pfam" id="PF00005">
    <property type="entry name" value="ABC_tran"/>
    <property type="match status" value="1"/>
</dbReference>
<gene>
    <name evidence="11" type="ORF">KR76_18550</name>
</gene>
<keyword evidence="2" id="KW-0813">Transport</keyword>
<keyword evidence="6" id="KW-1278">Translocase</keyword>